<dbReference type="InterPro" id="IPR036390">
    <property type="entry name" value="WH_DNA-bd_sf"/>
</dbReference>
<feature type="region of interest" description="Disordered" evidence="4">
    <location>
        <begin position="152"/>
        <end position="178"/>
    </location>
</feature>
<dbReference type="Proteomes" id="UP000265848">
    <property type="component" value="Unassembled WGS sequence"/>
</dbReference>
<dbReference type="AlphaFoldDB" id="A0A399IZS8"/>
<dbReference type="GO" id="GO:0003700">
    <property type="term" value="F:DNA-binding transcription factor activity"/>
    <property type="evidence" value="ECO:0007669"/>
    <property type="project" value="InterPro"/>
</dbReference>
<reference evidence="6 7" key="1">
    <citation type="submission" date="2018-08" db="EMBL/GenBank/DDBJ databases">
        <title>Pseudooceanicola sediminis CY03 in the family Rhodobacteracea.</title>
        <authorList>
            <person name="Zhang Y.-J."/>
        </authorList>
    </citation>
    <scope>NUCLEOTIDE SEQUENCE [LARGE SCALE GENOMIC DNA]</scope>
    <source>
        <strain evidence="6 7">CY03</strain>
    </source>
</reference>
<gene>
    <name evidence="6" type="ORF">DL237_11830</name>
</gene>
<dbReference type="InterPro" id="IPR000835">
    <property type="entry name" value="HTH_MarR-typ"/>
</dbReference>
<evidence type="ECO:0000256" key="1">
    <source>
        <dbReference type="ARBA" id="ARBA00023015"/>
    </source>
</evidence>
<evidence type="ECO:0000259" key="5">
    <source>
        <dbReference type="PROSITE" id="PS50995"/>
    </source>
</evidence>
<protein>
    <submittedName>
        <fullName evidence="6">MarR family transcriptional regulator</fullName>
    </submittedName>
</protein>
<name>A0A399IZS8_9RHOB</name>
<evidence type="ECO:0000256" key="4">
    <source>
        <dbReference type="SAM" id="MobiDB-lite"/>
    </source>
</evidence>
<dbReference type="RefSeq" id="WP_119399268.1">
    <property type="nucleotide sequence ID" value="NZ_QWJJ01000009.1"/>
</dbReference>
<proteinExistence type="predicted"/>
<dbReference type="PRINTS" id="PR00598">
    <property type="entry name" value="HTHMARR"/>
</dbReference>
<dbReference type="EMBL" id="QWJJ01000009">
    <property type="protein sequence ID" value="RII38551.1"/>
    <property type="molecule type" value="Genomic_DNA"/>
</dbReference>
<dbReference type="SUPFAM" id="SSF46785">
    <property type="entry name" value="Winged helix' DNA-binding domain"/>
    <property type="match status" value="1"/>
</dbReference>
<comment type="caution">
    <text evidence="6">The sequence shown here is derived from an EMBL/GenBank/DDBJ whole genome shotgun (WGS) entry which is preliminary data.</text>
</comment>
<evidence type="ECO:0000256" key="2">
    <source>
        <dbReference type="ARBA" id="ARBA00023125"/>
    </source>
</evidence>
<keyword evidence="7" id="KW-1185">Reference proteome</keyword>
<evidence type="ECO:0000313" key="6">
    <source>
        <dbReference type="EMBL" id="RII38551.1"/>
    </source>
</evidence>
<organism evidence="6 7">
    <name type="scientific">Pseudooceanicola sediminis</name>
    <dbReference type="NCBI Taxonomy" id="2211117"/>
    <lineage>
        <taxon>Bacteria</taxon>
        <taxon>Pseudomonadati</taxon>
        <taxon>Pseudomonadota</taxon>
        <taxon>Alphaproteobacteria</taxon>
        <taxon>Rhodobacterales</taxon>
        <taxon>Paracoccaceae</taxon>
        <taxon>Pseudooceanicola</taxon>
    </lineage>
</organism>
<dbReference type="PANTHER" id="PTHR42756:SF1">
    <property type="entry name" value="TRANSCRIPTIONAL REPRESSOR OF EMRAB OPERON"/>
    <property type="match status" value="1"/>
</dbReference>
<accession>A0A399IZS8</accession>
<dbReference type="PROSITE" id="PS50995">
    <property type="entry name" value="HTH_MARR_2"/>
    <property type="match status" value="1"/>
</dbReference>
<dbReference type="PANTHER" id="PTHR42756">
    <property type="entry name" value="TRANSCRIPTIONAL REGULATOR, MARR"/>
    <property type="match status" value="1"/>
</dbReference>
<dbReference type="InterPro" id="IPR036388">
    <property type="entry name" value="WH-like_DNA-bd_sf"/>
</dbReference>
<feature type="domain" description="HTH marR-type" evidence="5">
    <location>
        <begin position="23"/>
        <end position="155"/>
    </location>
</feature>
<dbReference type="Pfam" id="PF12802">
    <property type="entry name" value="MarR_2"/>
    <property type="match status" value="1"/>
</dbReference>
<dbReference type="Gene3D" id="1.10.10.10">
    <property type="entry name" value="Winged helix-like DNA-binding domain superfamily/Winged helix DNA-binding domain"/>
    <property type="match status" value="1"/>
</dbReference>
<keyword evidence="2" id="KW-0238">DNA-binding</keyword>
<evidence type="ECO:0000313" key="7">
    <source>
        <dbReference type="Proteomes" id="UP000265848"/>
    </source>
</evidence>
<dbReference type="GO" id="GO:0003677">
    <property type="term" value="F:DNA binding"/>
    <property type="evidence" value="ECO:0007669"/>
    <property type="project" value="UniProtKB-KW"/>
</dbReference>
<evidence type="ECO:0000256" key="3">
    <source>
        <dbReference type="ARBA" id="ARBA00023163"/>
    </source>
</evidence>
<dbReference type="OrthoDB" id="8077146at2"/>
<dbReference type="SMART" id="SM00347">
    <property type="entry name" value="HTH_MARR"/>
    <property type="match status" value="1"/>
</dbReference>
<keyword evidence="1" id="KW-0805">Transcription regulation</keyword>
<sequence length="178" mass="19860">MPLGASKEPDQIATPTRGDQRLRGFVGYSLKRAYHLIQSDAMRVLEPLGLRISTYSALAVICDNADLRQSQLAEILSIERSNTVVIIDALEKAGLIARHRVPTDRRSYALRATPEGRRMNEEATRVLAAHEDRILTPLSDDERRTMIALLRRIDGSAPSRRTGSEDDPEGGNRNERSD</sequence>
<keyword evidence="3" id="KW-0804">Transcription</keyword>